<dbReference type="PANTHER" id="PTHR40265:SF1">
    <property type="entry name" value="GLYOXALASE-LIKE DOMAIN-CONTAINING PROTEIN"/>
    <property type="match status" value="1"/>
</dbReference>
<dbReference type="AlphaFoldDB" id="A0AB73IMT8"/>
<dbReference type="InterPro" id="IPR029068">
    <property type="entry name" value="Glyas_Bleomycin-R_OHBP_Dase"/>
</dbReference>
<reference evidence="2" key="1">
    <citation type="submission" date="2023-07" db="EMBL/GenBank/DDBJ databases">
        <title>Sorghum-associated microbial communities from plants grown in Nebraska, USA.</title>
        <authorList>
            <person name="Schachtman D."/>
        </authorList>
    </citation>
    <scope>NUCLEOTIDE SEQUENCE</scope>
    <source>
        <strain evidence="2">DS1061</strain>
    </source>
</reference>
<dbReference type="EMBL" id="JAURTK010000017">
    <property type="protein sequence ID" value="MDP9651256.1"/>
    <property type="molecule type" value="Genomic_DNA"/>
</dbReference>
<dbReference type="SUPFAM" id="SSF54593">
    <property type="entry name" value="Glyoxalase/Bleomycin resistance protein/Dihydroxybiphenyl dioxygenase"/>
    <property type="match status" value="1"/>
</dbReference>
<sequence>MTIVDKVDHPVIGVHDLEAARSAFARLGFVVPPAGKHEEWGTTNVCIMFPNDYLEIRGIADATRFLAGLDKFLEKGEGFSGVAFSTANATDSYQKCVEHGLEAHPPKELNRKLALSDKTLSLKFRTMALAPELHPGLTHANLCEHLTPDVLRQPGWVDHPNGALGFRKLVGVVEDHDSAYVNYSRLLGADRVHRFDKRLLLDFGRGAIIELIDPSEASQRGEAQPARDPAYLASATIQVKSASRLTDLFLENGIGFETNGKRVSIDPYDAAGARLHFEEK</sequence>
<dbReference type="InterPro" id="IPR025870">
    <property type="entry name" value="Glyoxalase-like_dom"/>
</dbReference>
<gene>
    <name evidence="2" type="ORF">J2793_006731</name>
</gene>
<evidence type="ECO:0000313" key="2">
    <source>
        <dbReference type="EMBL" id="MDP9651256.1"/>
    </source>
</evidence>
<dbReference type="PANTHER" id="PTHR40265">
    <property type="entry name" value="BLL2707 PROTEIN"/>
    <property type="match status" value="1"/>
</dbReference>
<feature type="domain" description="Glyoxalase-like" evidence="1">
    <location>
        <begin position="7"/>
        <end position="186"/>
    </location>
</feature>
<accession>A0AB73IMT8</accession>
<organism evidence="2 3">
    <name type="scientific">Paraburkholderia caledonica</name>
    <dbReference type="NCBI Taxonomy" id="134536"/>
    <lineage>
        <taxon>Bacteria</taxon>
        <taxon>Pseudomonadati</taxon>
        <taxon>Pseudomonadota</taxon>
        <taxon>Betaproteobacteria</taxon>
        <taxon>Burkholderiales</taxon>
        <taxon>Burkholderiaceae</taxon>
        <taxon>Paraburkholderia</taxon>
    </lineage>
</organism>
<name>A0AB73IMT8_9BURK</name>
<dbReference type="RefSeq" id="WP_392395910.1">
    <property type="nucleotide sequence ID" value="NZ_JAURTK010000017.1"/>
</dbReference>
<evidence type="ECO:0000259" key="1">
    <source>
        <dbReference type="Pfam" id="PF13468"/>
    </source>
</evidence>
<dbReference type="Gene3D" id="3.10.180.10">
    <property type="entry name" value="2,3-Dihydroxybiphenyl 1,2-Dioxygenase, domain 1"/>
    <property type="match status" value="1"/>
</dbReference>
<evidence type="ECO:0000313" key="3">
    <source>
        <dbReference type="Proteomes" id="UP001229486"/>
    </source>
</evidence>
<dbReference type="Pfam" id="PF13468">
    <property type="entry name" value="Glyoxalase_3"/>
    <property type="match status" value="1"/>
</dbReference>
<comment type="caution">
    <text evidence="2">The sequence shown here is derived from an EMBL/GenBank/DDBJ whole genome shotgun (WGS) entry which is preliminary data.</text>
</comment>
<protein>
    <recommendedName>
        <fullName evidence="1">Glyoxalase-like domain-containing protein</fullName>
    </recommendedName>
</protein>
<dbReference type="Proteomes" id="UP001229486">
    <property type="component" value="Unassembled WGS sequence"/>
</dbReference>
<proteinExistence type="predicted"/>